<dbReference type="OrthoDB" id="1493767at2"/>
<evidence type="ECO:0000313" key="2">
    <source>
        <dbReference type="Proteomes" id="UP000248198"/>
    </source>
</evidence>
<dbReference type="EMBL" id="QKLU01000005">
    <property type="protein sequence ID" value="PYF73002.1"/>
    <property type="molecule type" value="Genomic_DNA"/>
</dbReference>
<gene>
    <name evidence="1" type="ORF">B0O44_105377</name>
</gene>
<evidence type="ECO:0000313" key="1">
    <source>
        <dbReference type="EMBL" id="PYF73002.1"/>
    </source>
</evidence>
<dbReference type="AlphaFoldDB" id="A0A318UCM7"/>
<accession>A0A318UCM7</accession>
<organism evidence="1 2">
    <name type="scientific">Pedobacter nutrimenti</name>
    <dbReference type="NCBI Taxonomy" id="1241337"/>
    <lineage>
        <taxon>Bacteria</taxon>
        <taxon>Pseudomonadati</taxon>
        <taxon>Bacteroidota</taxon>
        <taxon>Sphingobacteriia</taxon>
        <taxon>Sphingobacteriales</taxon>
        <taxon>Sphingobacteriaceae</taxon>
        <taxon>Pedobacter</taxon>
    </lineage>
</organism>
<sequence>MNSIRTTFLDKIDNEIIEKEKVLDLFINLNNVDLTYSNTGYFQLRISDESNIILHFSILNKESISFRYDNNIPNSRDGDSWYTSKGNEDFKMIDAGDENYVPENSFLPLYLSLELITAFFNHPLEKSNVVNWNNVNNFD</sequence>
<reference evidence="1 2" key="1">
    <citation type="submission" date="2018-06" db="EMBL/GenBank/DDBJ databases">
        <title>Genomic Encyclopedia of Archaeal and Bacterial Type Strains, Phase II (KMG-II): from individual species to whole genera.</title>
        <authorList>
            <person name="Goeker M."/>
        </authorList>
    </citation>
    <scope>NUCLEOTIDE SEQUENCE [LARGE SCALE GENOMIC DNA]</scope>
    <source>
        <strain evidence="1 2">DSM 27372</strain>
    </source>
</reference>
<name>A0A318UCM7_9SPHI</name>
<comment type="caution">
    <text evidence="1">The sequence shown here is derived from an EMBL/GenBank/DDBJ whole genome shotgun (WGS) entry which is preliminary data.</text>
</comment>
<keyword evidence="2" id="KW-1185">Reference proteome</keyword>
<dbReference type="RefSeq" id="WP_110832969.1">
    <property type="nucleotide sequence ID" value="NZ_QKLU01000005.1"/>
</dbReference>
<dbReference type="Proteomes" id="UP000248198">
    <property type="component" value="Unassembled WGS sequence"/>
</dbReference>
<proteinExistence type="predicted"/>
<protein>
    <submittedName>
        <fullName evidence="1">Uncharacterized protein</fullName>
    </submittedName>
</protein>